<dbReference type="EMBL" id="MT143701">
    <property type="protein sequence ID" value="QJB00788.1"/>
    <property type="molecule type" value="Genomic_DNA"/>
</dbReference>
<reference evidence="1" key="1">
    <citation type="submission" date="2020-03" db="EMBL/GenBank/DDBJ databases">
        <title>The deep terrestrial virosphere.</title>
        <authorList>
            <person name="Holmfeldt K."/>
            <person name="Nilsson E."/>
            <person name="Simone D."/>
            <person name="Lopez-Fernandez M."/>
            <person name="Wu X."/>
            <person name="de Brujin I."/>
            <person name="Lundin D."/>
            <person name="Andersson A."/>
            <person name="Bertilsson S."/>
            <person name="Dopson M."/>
        </authorList>
    </citation>
    <scope>NUCLEOTIDE SEQUENCE</scope>
    <source>
        <strain evidence="3">MM171A00166</strain>
        <strain evidence="5">MM415A00140</strain>
        <strain evidence="2">MM415B00227</strain>
        <strain evidence="1">TM448A00134</strain>
        <strain evidence="4">TM448B00166</strain>
    </source>
</reference>
<evidence type="ECO:0000313" key="1">
    <source>
        <dbReference type="EMBL" id="QJA44686.1"/>
    </source>
</evidence>
<accession>A0A6H1Z9V5</accession>
<proteinExistence type="predicted"/>
<dbReference type="AlphaFoldDB" id="A0A6H1Z9V5"/>
<dbReference type="EMBL" id="MT144594">
    <property type="protein sequence ID" value="QJH93962.1"/>
    <property type="molecule type" value="Genomic_DNA"/>
</dbReference>
<evidence type="ECO:0000313" key="3">
    <source>
        <dbReference type="EMBL" id="QJB00788.1"/>
    </source>
</evidence>
<organism evidence="1">
    <name type="scientific">viral metagenome</name>
    <dbReference type="NCBI Taxonomy" id="1070528"/>
    <lineage>
        <taxon>unclassified sequences</taxon>
        <taxon>metagenomes</taxon>
        <taxon>organismal metagenomes</taxon>
    </lineage>
</organism>
<evidence type="ECO:0000313" key="5">
    <source>
        <dbReference type="EMBL" id="QJI05304.1"/>
    </source>
</evidence>
<evidence type="ECO:0000313" key="4">
    <source>
        <dbReference type="EMBL" id="QJH93962.1"/>
    </source>
</evidence>
<dbReference type="EMBL" id="MT143979">
    <property type="protein sequence ID" value="QJA44686.1"/>
    <property type="molecule type" value="Genomic_DNA"/>
</dbReference>
<name>A0A6H1Z9V5_9ZZZZ</name>
<evidence type="ECO:0000313" key="2">
    <source>
        <dbReference type="EMBL" id="QJA67360.1"/>
    </source>
</evidence>
<protein>
    <submittedName>
        <fullName evidence="1">Uncharacterized protein</fullName>
    </submittedName>
</protein>
<sequence length="135" mass="15101">MRLFGVDMKDAGDPAVNSVVGRLKLSGEISQPQYDAIDRFVRSHEVYMKAINAPDSLKVPGAGGGALTEEDDTKWRLDVERAFKRARDAVREAQNHSNGNFYAAIDYLGFRNEFHPHMIGDLRLVGNVLVRHYGL</sequence>
<dbReference type="EMBL" id="MT145197">
    <property type="protein sequence ID" value="QJI05304.1"/>
    <property type="molecule type" value="Genomic_DNA"/>
</dbReference>
<gene>
    <name evidence="3" type="ORF">MM171A00166_0031</name>
    <name evidence="5" type="ORF">MM415A00140_0054</name>
    <name evidence="2" type="ORF">MM415B00227_0022</name>
    <name evidence="1" type="ORF">TM448A00134_0020</name>
    <name evidence="4" type="ORF">TM448B00166_0006</name>
</gene>
<dbReference type="EMBL" id="MT141570">
    <property type="protein sequence ID" value="QJA67360.1"/>
    <property type="molecule type" value="Genomic_DNA"/>
</dbReference>